<dbReference type="InterPro" id="IPR015946">
    <property type="entry name" value="KH_dom-like_a/b"/>
</dbReference>
<keyword evidence="2" id="KW-1185">Reference proteome</keyword>
<dbReference type="InterPro" id="IPR036102">
    <property type="entry name" value="OsmC/Ohrsf"/>
</dbReference>
<dbReference type="InterPro" id="IPR052707">
    <property type="entry name" value="OsmC_Ohr_Peroxiredoxin"/>
</dbReference>
<evidence type="ECO:0000313" key="1">
    <source>
        <dbReference type="EMBL" id="RKF30870.1"/>
    </source>
</evidence>
<organism evidence="1 2">
    <name type="scientific">Sphingobacterium siyangense</name>
    <dbReference type="NCBI Taxonomy" id="459529"/>
    <lineage>
        <taxon>Bacteria</taxon>
        <taxon>Pseudomonadati</taxon>
        <taxon>Bacteroidota</taxon>
        <taxon>Sphingobacteriia</taxon>
        <taxon>Sphingobacteriales</taxon>
        <taxon>Sphingobacteriaceae</taxon>
        <taxon>Sphingobacterium</taxon>
    </lineage>
</organism>
<dbReference type="AlphaFoldDB" id="A0A420FD21"/>
<evidence type="ECO:0000313" key="2">
    <source>
        <dbReference type="Proteomes" id="UP000286402"/>
    </source>
</evidence>
<comment type="caution">
    <text evidence="1">The sequence shown here is derived from an EMBL/GenBank/DDBJ whole genome shotgun (WGS) entry which is preliminary data.</text>
</comment>
<gene>
    <name evidence="1" type="ORF">BCY89_18205</name>
</gene>
<reference evidence="1 2" key="1">
    <citation type="submission" date="2016-07" db="EMBL/GenBank/DDBJ databases">
        <title>Genome analysis of Sphingobacterium siyangense T12B17.</title>
        <authorList>
            <person name="Xu D."/>
            <person name="Su Y."/>
            <person name="Zheng S."/>
        </authorList>
    </citation>
    <scope>NUCLEOTIDE SEQUENCE [LARGE SCALE GENOMIC DNA]</scope>
    <source>
        <strain evidence="1 2">T12B17</strain>
    </source>
</reference>
<dbReference type="SUPFAM" id="SSF82784">
    <property type="entry name" value="OsmC-like"/>
    <property type="match status" value="1"/>
</dbReference>
<dbReference type="PANTHER" id="PTHR42830">
    <property type="entry name" value="OSMOTICALLY INDUCIBLE FAMILY PROTEIN"/>
    <property type="match status" value="1"/>
</dbReference>
<dbReference type="RefSeq" id="WP_120336301.1">
    <property type="nucleotide sequence ID" value="NZ_MCAQ01000029.1"/>
</dbReference>
<name>A0A420FD21_9SPHI</name>
<dbReference type="Pfam" id="PF02566">
    <property type="entry name" value="OsmC"/>
    <property type="match status" value="1"/>
</dbReference>
<accession>A0A420FD21</accession>
<sequence length="158" mass="17794">MKQHNYIATITWTGNRGSGTDHYKNYERSHRISIDGKAEIEGSSDPAFLGDPNKHNPEELLLASLSSCHMLWYLHFCSVNKIIVEEYVDHATAIMLEEESGKGRFKEVTLNPSVRVKDSTMIAEAIELHQKASEYCFIANSVNFPVLHKPNISINTSS</sequence>
<dbReference type="PANTHER" id="PTHR42830:SF2">
    <property type="entry name" value="OSMC_OHR FAMILY PROTEIN"/>
    <property type="match status" value="1"/>
</dbReference>
<proteinExistence type="predicted"/>
<protein>
    <submittedName>
        <fullName evidence="1">Peroxiredoxin</fullName>
    </submittedName>
</protein>
<dbReference type="Gene3D" id="3.30.300.20">
    <property type="match status" value="1"/>
</dbReference>
<dbReference type="EMBL" id="MCAQ01000029">
    <property type="protein sequence ID" value="RKF30870.1"/>
    <property type="molecule type" value="Genomic_DNA"/>
</dbReference>
<dbReference type="InterPro" id="IPR003718">
    <property type="entry name" value="OsmC/Ohr_fam"/>
</dbReference>
<dbReference type="Proteomes" id="UP000286402">
    <property type="component" value="Unassembled WGS sequence"/>
</dbReference>